<evidence type="ECO:0000313" key="1">
    <source>
        <dbReference type="EMBL" id="EGZ15572.1"/>
    </source>
</evidence>
<feature type="non-terminal residue" evidence="1">
    <location>
        <position position="1"/>
    </location>
</feature>
<proteinExistence type="predicted"/>
<reference evidence="1 2" key="1">
    <citation type="journal article" date="2006" name="Science">
        <title>Phytophthora genome sequences uncover evolutionary origins and mechanisms of pathogenesis.</title>
        <authorList>
            <person name="Tyler B.M."/>
            <person name="Tripathy S."/>
            <person name="Zhang X."/>
            <person name="Dehal P."/>
            <person name="Jiang R.H."/>
            <person name="Aerts A."/>
            <person name="Arredondo F.D."/>
            <person name="Baxter L."/>
            <person name="Bensasson D."/>
            <person name="Beynon J.L."/>
            <person name="Chapman J."/>
            <person name="Damasceno C.M."/>
            <person name="Dorrance A.E."/>
            <person name="Dou D."/>
            <person name="Dickerman A.W."/>
            <person name="Dubchak I.L."/>
            <person name="Garbelotto M."/>
            <person name="Gijzen M."/>
            <person name="Gordon S.G."/>
            <person name="Govers F."/>
            <person name="Grunwald N.J."/>
            <person name="Huang W."/>
            <person name="Ivors K.L."/>
            <person name="Jones R.W."/>
            <person name="Kamoun S."/>
            <person name="Krampis K."/>
            <person name="Lamour K.H."/>
            <person name="Lee M.K."/>
            <person name="McDonald W.H."/>
            <person name="Medina M."/>
            <person name="Meijer H.J."/>
            <person name="Nordberg E.K."/>
            <person name="Maclean D.J."/>
            <person name="Ospina-Giraldo M.D."/>
            <person name="Morris P.F."/>
            <person name="Phuntumart V."/>
            <person name="Putnam N.H."/>
            <person name="Rash S."/>
            <person name="Rose J.K."/>
            <person name="Sakihama Y."/>
            <person name="Salamov A.A."/>
            <person name="Savidor A."/>
            <person name="Scheuring C.F."/>
            <person name="Smith B.M."/>
            <person name="Sobral B.W."/>
            <person name="Terry A."/>
            <person name="Torto-Alalibo T.A."/>
            <person name="Win J."/>
            <person name="Xu Z."/>
            <person name="Zhang H."/>
            <person name="Grigoriev I.V."/>
            <person name="Rokhsar D.S."/>
            <person name="Boore J.L."/>
        </authorList>
    </citation>
    <scope>NUCLEOTIDE SEQUENCE [LARGE SCALE GENOMIC DNA]</scope>
    <source>
        <strain evidence="1 2">P6497</strain>
    </source>
</reference>
<dbReference type="RefSeq" id="XP_009529321.1">
    <property type="nucleotide sequence ID" value="XM_009531026.1"/>
</dbReference>
<dbReference type="InParanoid" id="G4ZL58"/>
<dbReference type="AlphaFoldDB" id="G4ZL58"/>
<accession>G4ZL58</accession>
<dbReference type="GeneID" id="20658718"/>
<sequence>KKKLILCTHSYFLAEAQQGLNPSKRGVQQRVHKCLGNRMATVARVVVAENKCKRGTPTVLLSHLLV</sequence>
<name>G4ZL58_PHYSP</name>
<protein>
    <submittedName>
        <fullName evidence="1">Uncharacterized protein</fullName>
    </submittedName>
</protein>
<organism evidence="1 2">
    <name type="scientific">Phytophthora sojae (strain P6497)</name>
    <name type="common">Soybean stem and root rot agent</name>
    <name type="synonym">Phytophthora megasperma f. sp. glycines</name>
    <dbReference type="NCBI Taxonomy" id="1094619"/>
    <lineage>
        <taxon>Eukaryota</taxon>
        <taxon>Sar</taxon>
        <taxon>Stramenopiles</taxon>
        <taxon>Oomycota</taxon>
        <taxon>Peronosporomycetes</taxon>
        <taxon>Peronosporales</taxon>
        <taxon>Peronosporaceae</taxon>
        <taxon>Phytophthora</taxon>
    </lineage>
</organism>
<dbReference type="Proteomes" id="UP000002640">
    <property type="component" value="Unassembled WGS sequence"/>
</dbReference>
<dbReference type="KEGG" id="psoj:PHYSODRAFT_507186"/>
<gene>
    <name evidence="1" type="ORF">PHYSODRAFT_507186</name>
</gene>
<evidence type="ECO:0000313" key="2">
    <source>
        <dbReference type="Proteomes" id="UP000002640"/>
    </source>
</evidence>
<dbReference type="EMBL" id="JH159155">
    <property type="protein sequence ID" value="EGZ15572.1"/>
    <property type="molecule type" value="Genomic_DNA"/>
</dbReference>
<keyword evidence="2" id="KW-1185">Reference proteome</keyword>